<evidence type="ECO:0000313" key="9">
    <source>
        <dbReference type="EMBL" id="MFD1018905.1"/>
    </source>
</evidence>
<evidence type="ECO:0000256" key="3">
    <source>
        <dbReference type="ARBA" id="ARBA00022475"/>
    </source>
</evidence>
<keyword evidence="6 8" id="KW-1133">Transmembrane helix</keyword>
<evidence type="ECO:0000256" key="1">
    <source>
        <dbReference type="ARBA" id="ARBA00004651"/>
    </source>
</evidence>
<evidence type="ECO:0000256" key="4">
    <source>
        <dbReference type="ARBA" id="ARBA00022692"/>
    </source>
</evidence>
<keyword evidence="4 8" id="KW-0812">Transmembrane</keyword>
<organism evidence="9 10">
    <name type="scientific">Thalassobacillus hwangdonensis</name>
    <dbReference type="NCBI Taxonomy" id="546108"/>
    <lineage>
        <taxon>Bacteria</taxon>
        <taxon>Bacillati</taxon>
        <taxon>Bacillota</taxon>
        <taxon>Bacilli</taxon>
        <taxon>Bacillales</taxon>
        <taxon>Bacillaceae</taxon>
        <taxon>Thalassobacillus</taxon>
    </lineage>
</organism>
<proteinExistence type="inferred from homology"/>
<dbReference type="Proteomes" id="UP001596990">
    <property type="component" value="Unassembled WGS sequence"/>
</dbReference>
<evidence type="ECO:0000313" key="10">
    <source>
        <dbReference type="Proteomes" id="UP001596990"/>
    </source>
</evidence>
<name>A0ABW3KZ51_9BACI</name>
<feature type="transmembrane region" description="Helical" evidence="8">
    <location>
        <begin position="57"/>
        <end position="74"/>
    </location>
</feature>
<keyword evidence="3" id="KW-1003">Cell membrane</keyword>
<dbReference type="NCBIfam" id="TIGR03426">
    <property type="entry name" value="shape_MreD"/>
    <property type="match status" value="1"/>
</dbReference>
<feature type="transmembrane region" description="Helical" evidence="8">
    <location>
        <begin position="30"/>
        <end position="50"/>
    </location>
</feature>
<keyword evidence="5" id="KW-0133">Cell shape</keyword>
<dbReference type="RefSeq" id="WP_386057762.1">
    <property type="nucleotide sequence ID" value="NZ_JBHTKL010000001.1"/>
</dbReference>
<evidence type="ECO:0000256" key="5">
    <source>
        <dbReference type="ARBA" id="ARBA00022960"/>
    </source>
</evidence>
<protein>
    <submittedName>
        <fullName evidence="9">Rod shape-determining protein MreD</fullName>
    </submittedName>
</protein>
<dbReference type="InterPro" id="IPR007227">
    <property type="entry name" value="Cell_shape_determining_MreD"/>
</dbReference>
<sequence>MPRILLPVFLLLLLVFQGMAMSLLPTEIVYSELLVTPHWVLALLVLISLFFDEDRTYYSLLYAVIFGLLIDIVYTNVLGVYMFTYGIVIYTVHGIRKVLQGNLFVALLLGIFALVLTETILYVLYYFIQVTTTGWQVFLSHRLLPTVVANLVFFLILYPLIRGRLMKWSESITKN</sequence>
<accession>A0ABW3KZ51</accession>
<comment type="caution">
    <text evidence="9">The sequence shown here is derived from an EMBL/GenBank/DDBJ whole genome shotgun (WGS) entry which is preliminary data.</text>
</comment>
<evidence type="ECO:0000256" key="8">
    <source>
        <dbReference type="SAM" id="Phobius"/>
    </source>
</evidence>
<feature type="transmembrane region" description="Helical" evidence="8">
    <location>
        <begin position="103"/>
        <end position="128"/>
    </location>
</feature>
<comment type="similarity">
    <text evidence="2">Belongs to the MreD family.</text>
</comment>
<comment type="subcellular location">
    <subcellularLocation>
        <location evidence="1">Cell membrane</location>
        <topology evidence="1">Multi-pass membrane protein</topology>
    </subcellularLocation>
</comment>
<evidence type="ECO:0000256" key="7">
    <source>
        <dbReference type="ARBA" id="ARBA00023136"/>
    </source>
</evidence>
<feature type="transmembrane region" description="Helical" evidence="8">
    <location>
        <begin position="143"/>
        <end position="161"/>
    </location>
</feature>
<evidence type="ECO:0000256" key="2">
    <source>
        <dbReference type="ARBA" id="ARBA00007776"/>
    </source>
</evidence>
<dbReference type="EMBL" id="JBHTKL010000001">
    <property type="protein sequence ID" value="MFD1018905.1"/>
    <property type="molecule type" value="Genomic_DNA"/>
</dbReference>
<evidence type="ECO:0000256" key="6">
    <source>
        <dbReference type="ARBA" id="ARBA00022989"/>
    </source>
</evidence>
<keyword evidence="10" id="KW-1185">Reference proteome</keyword>
<reference evidence="10" key="1">
    <citation type="journal article" date="2019" name="Int. J. Syst. Evol. Microbiol.">
        <title>The Global Catalogue of Microorganisms (GCM) 10K type strain sequencing project: providing services to taxonomists for standard genome sequencing and annotation.</title>
        <authorList>
            <consortium name="The Broad Institute Genomics Platform"/>
            <consortium name="The Broad Institute Genome Sequencing Center for Infectious Disease"/>
            <person name="Wu L."/>
            <person name="Ma J."/>
        </authorList>
    </citation>
    <scope>NUCLEOTIDE SEQUENCE [LARGE SCALE GENOMIC DNA]</scope>
    <source>
        <strain evidence="10">CCUG 56607</strain>
    </source>
</reference>
<gene>
    <name evidence="9" type="primary">mreD</name>
    <name evidence="9" type="ORF">ACFQ2J_06805</name>
</gene>
<keyword evidence="7 8" id="KW-0472">Membrane</keyword>
<dbReference type="Pfam" id="PF04093">
    <property type="entry name" value="MreD"/>
    <property type="match status" value="1"/>
</dbReference>